<dbReference type="KEGG" id="gsb:GSUB_05700"/>
<sequence length="241" mass="27527">MFNLIISLLLCSGTLVGLHLLAGLELWISALIAMAVFTVVFIVITRIVMKKVGRLMETAQHDLQAGRTEKAIKTLESGYRFSKWQFYVKGQIDAQIGTLLFMKRDFSKAFDYLKKAFVRHWIAMGMLGVCYMKRNQVGKMIETFDKAVSATKKEALLWNLYAYCLEKVGEKDKAVSVMEKGLKKTGGDERLEANLEALKAGRKMKMRAYGDMWLQFHLEKPGSLVKEQSRSVMGRRKIVRR</sequence>
<reference evidence="2 3" key="1">
    <citation type="journal article" date="2015" name="Genome Announc.">
        <title>Genomes of Geoalkalibacter ferrihydriticus Z-0531T and Geoalkalibacter subterraneus Red1T, Two Haloalkaliphilic Metal-Reducing Deltaproteobacteria.</title>
        <authorList>
            <person name="Badalamenti J.P."/>
            <person name="Krajmalnik-Brown R."/>
            <person name="Torres C.I."/>
            <person name="Bond D.R."/>
        </authorList>
    </citation>
    <scope>NUCLEOTIDE SEQUENCE [LARGE SCALE GENOMIC DNA]</scope>
    <source>
        <strain evidence="2 3">Red1</strain>
    </source>
</reference>
<keyword evidence="3" id="KW-1185">Reference proteome</keyword>
<accession>A0A0B5FQ10</accession>
<dbReference type="SUPFAM" id="SSF48452">
    <property type="entry name" value="TPR-like"/>
    <property type="match status" value="1"/>
</dbReference>
<evidence type="ECO:0000256" key="1">
    <source>
        <dbReference type="SAM" id="Phobius"/>
    </source>
</evidence>
<dbReference type="EMBL" id="CP010311">
    <property type="protein sequence ID" value="AJF06160.1"/>
    <property type="molecule type" value="Genomic_DNA"/>
</dbReference>
<dbReference type="OrthoDB" id="9787150at2"/>
<keyword evidence="1" id="KW-1133">Transmembrane helix</keyword>
<keyword evidence="1" id="KW-0472">Membrane</keyword>
<evidence type="ECO:0000313" key="2">
    <source>
        <dbReference type="EMBL" id="AJF06160.1"/>
    </source>
</evidence>
<dbReference type="Pfam" id="PF13181">
    <property type="entry name" value="TPR_8"/>
    <property type="match status" value="1"/>
</dbReference>
<proteinExistence type="predicted"/>
<dbReference type="HOGENOM" id="CLU_1150566_0_0_7"/>
<gene>
    <name evidence="2" type="ORF">GSUB_05700</name>
</gene>
<organism evidence="2 3">
    <name type="scientific">Geoalkalibacter subterraneus</name>
    <dbReference type="NCBI Taxonomy" id="483547"/>
    <lineage>
        <taxon>Bacteria</taxon>
        <taxon>Pseudomonadati</taxon>
        <taxon>Thermodesulfobacteriota</taxon>
        <taxon>Desulfuromonadia</taxon>
        <taxon>Desulfuromonadales</taxon>
        <taxon>Geoalkalibacteraceae</taxon>
        <taxon>Geoalkalibacter</taxon>
    </lineage>
</organism>
<keyword evidence="1" id="KW-0812">Transmembrane</keyword>
<feature type="transmembrane region" description="Helical" evidence="1">
    <location>
        <begin position="27"/>
        <end position="48"/>
    </location>
</feature>
<dbReference type="RefSeq" id="WP_040199684.1">
    <property type="nucleotide sequence ID" value="NZ_CP010311.1"/>
</dbReference>
<dbReference type="AlphaFoldDB" id="A0A0B5FQ10"/>
<dbReference type="InterPro" id="IPR019734">
    <property type="entry name" value="TPR_rpt"/>
</dbReference>
<dbReference type="Gene3D" id="1.25.40.10">
    <property type="entry name" value="Tetratricopeptide repeat domain"/>
    <property type="match status" value="1"/>
</dbReference>
<dbReference type="Proteomes" id="UP000035036">
    <property type="component" value="Chromosome"/>
</dbReference>
<name>A0A0B5FQ10_9BACT</name>
<dbReference type="STRING" id="483547.GSUB_05700"/>
<evidence type="ECO:0000313" key="3">
    <source>
        <dbReference type="Proteomes" id="UP000035036"/>
    </source>
</evidence>
<dbReference type="InterPro" id="IPR011990">
    <property type="entry name" value="TPR-like_helical_dom_sf"/>
</dbReference>
<protein>
    <submittedName>
        <fullName evidence="2">Uncharacterized protein</fullName>
    </submittedName>
</protein>